<organism evidence="2 3">
    <name type="scientific">Candidatus Gottesmanbacteria bacterium RIFCSPHIGHO2_01_FULL_39_10</name>
    <dbReference type="NCBI Taxonomy" id="1798375"/>
    <lineage>
        <taxon>Bacteria</taxon>
        <taxon>Candidatus Gottesmaniibacteriota</taxon>
    </lineage>
</organism>
<comment type="caution">
    <text evidence="2">The sequence shown here is derived from an EMBL/GenBank/DDBJ whole genome shotgun (WGS) entry which is preliminary data.</text>
</comment>
<keyword evidence="1" id="KW-1133">Transmembrane helix</keyword>
<dbReference type="STRING" id="1798375.A2773_07305"/>
<feature type="transmembrane region" description="Helical" evidence="1">
    <location>
        <begin position="185"/>
        <end position="202"/>
    </location>
</feature>
<feature type="transmembrane region" description="Helical" evidence="1">
    <location>
        <begin position="424"/>
        <end position="448"/>
    </location>
</feature>
<dbReference type="Proteomes" id="UP000177383">
    <property type="component" value="Unassembled WGS sequence"/>
</dbReference>
<name>A0A1F5ZQS2_9BACT</name>
<dbReference type="AlphaFoldDB" id="A0A1F5ZQS2"/>
<sequence length="1059" mass="122442">MSTINNKKYLPLLIFHIIFAVIVMANFVGGKYFTGWDAINPEFNLGLNLTRSIFASWQENYGLGTLGGHGFAALLPHTLVTYVLSSILPEWGIRTVFMLLCLYIGGLGMFYLFRHMAVMFFDQRSKIMHEMIPYASCIAALFYMINLGTVQIFYLPLEAYTTQFAFLPWLFFMVILLIKKVDRKRIFWFIVLNFLASISGFIPSLFAVYFLSLVILLISYVAHVKSVGAMKKAAFIILLTLIVNAYWILPLGYYQVSRGGGTTDAYSNIMSTQDFIDKNKKYGNLQNVSLLRGFYFDMYELNDYVMRPWIEHGKFPEVKILSYGFFAVVAFGFVYSILKIKNYIIKSFAFCFILFFILLNSGQIPFSFISDMLGKIVPAYAQAFRTPFTKYAVSLSFYYSIFLAVGFVFLVGMVYRIKQKLSSGVLFFILLVFIIYTFMPVFGGNLFYKKLFISIPKNYFDVMGYFRNQKDGRIADFPQDCAEGWYGYKWGYFGSGFYWYGIKQPILSRTFDVWNNSSENYYWEVINAIRSENYKNIEAIFDKYDVDWILYDPNLISCRSAKVYGTNKNLFDYLNTSLNFKIDKIIESNKAFPIYIFKRQDTDDGKHMHISEDLSRIFPVYKWNNYDKAYLEFGEYIGMDNATMQQCNNERCDFDIYYPFRSLFTGRKQEELEFDIEDKGNQFVFKAQIPKSLEGYSLLIPPTLTDEVREIDANDLDKSVEKPPEVYLDGERLSGEVLLKSIKDGKIEVRVPKVTGYYSANINADNFVQSKPISCDEFNKGEFSREIISEASENFLRFSSKGSSNCLDVPLPYLTHRLSYLVSVKSRNIEGKSLLFAVINKNSERADVETYLPKETRNNNQETNISYFVIPPMEQFGAGYTLHFDNISIGRVKTINDLGEITVNSLPYNFLTSIKIVNNQSESVFSPPSAVDNSIFKVDHPNPSYYQIEFNNETMKQCNNERCTLVLSQSYDEGWKAYELSSDSLLLDSWYMKLLIPIFGKEMKDHVLVNNWSNGWKLNDTMKSTVAIVYLPQYLEYIGFGFLGGLIIYLIVKRKTRLD</sequence>
<feature type="transmembrane region" description="Helical" evidence="1">
    <location>
        <begin position="233"/>
        <end position="254"/>
    </location>
</feature>
<protein>
    <recommendedName>
        <fullName evidence="4">Membrane protein 6-pyruvoyl-tetrahydropterin synthase-related domain-containing protein</fullName>
    </recommendedName>
</protein>
<feature type="transmembrane region" description="Helical" evidence="1">
    <location>
        <begin position="134"/>
        <end position="154"/>
    </location>
</feature>
<feature type="transmembrane region" description="Helical" evidence="1">
    <location>
        <begin position="208"/>
        <end position="226"/>
    </location>
</feature>
<keyword evidence="1" id="KW-0472">Membrane</keyword>
<evidence type="ECO:0000313" key="2">
    <source>
        <dbReference type="EMBL" id="OGG14856.1"/>
    </source>
</evidence>
<dbReference type="EMBL" id="MFJE01000010">
    <property type="protein sequence ID" value="OGG14856.1"/>
    <property type="molecule type" value="Genomic_DNA"/>
</dbReference>
<feature type="transmembrane region" description="Helical" evidence="1">
    <location>
        <begin position="91"/>
        <end position="113"/>
    </location>
</feature>
<evidence type="ECO:0000313" key="3">
    <source>
        <dbReference type="Proteomes" id="UP000177383"/>
    </source>
</evidence>
<evidence type="ECO:0008006" key="4">
    <source>
        <dbReference type="Google" id="ProtNLM"/>
    </source>
</evidence>
<feature type="transmembrane region" description="Helical" evidence="1">
    <location>
        <begin position="350"/>
        <end position="369"/>
    </location>
</feature>
<proteinExistence type="predicted"/>
<feature type="transmembrane region" description="Helical" evidence="1">
    <location>
        <begin position="12"/>
        <end position="33"/>
    </location>
</feature>
<keyword evidence="1" id="KW-0812">Transmembrane</keyword>
<feature type="transmembrane region" description="Helical" evidence="1">
    <location>
        <begin position="1034"/>
        <end position="1052"/>
    </location>
</feature>
<accession>A0A1F5ZQS2</accession>
<feature type="transmembrane region" description="Helical" evidence="1">
    <location>
        <begin position="397"/>
        <end position="417"/>
    </location>
</feature>
<reference evidence="2 3" key="1">
    <citation type="journal article" date="2016" name="Nat. Commun.">
        <title>Thousands of microbial genomes shed light on interconnected biogeochemical processes in an aquifer system.</title>
        <authorList>
            <person name="Anantharaman K."/>
            <person name="Brown C.T."/>
            <person name="Hug L.A."/>
            <person name="Sharon I."/>
            <person name="Castelle C.J."/>
            <person name="Probst A.J."/>
            <person name="Thomas B.C."/>
            <person name="Singh A."/>
            <person name="Wilkins M.J."/>
            <person name="Karaoz U."/>
            <person name="Brodie E.L."/>
            <person name="Williams K.H."/>
            <person name="Hubbard S.S."/>
            <person name="Banfield J.F."/>
        </authorList>
    </citation>
    <scope>NUCLEOTIDE SEQUENCE [LARGE SCALE GENOMIC DNA]</scope>
</reference>
<gene>
    <name evidence="2" type="ORF">A2773_07305</name>
</gene>
<feature type="transmembrane region" description="Helical" evidence="1">
    <location>
        <begin position="160"/>
        <end position="178"/>
    </location>
</feature>
<feature type="transmembrane region" description="Helical" evidence="1">
    <location>
        <begin position="320"/>
        <end position="338"/>
    </location>
</feature>
<evidence type="ECO:0000256" key="1">
    <source>
        <dbReference type="SAM" id="Phobius"/>
    </source>
</evidence>